<dbReference type="Proteomes" id="UP000176326">
    <property type="component" value="Unassembled WGS sequence"/>
</dbReference>
<reference evidence="2 3" key="1">
    <citation type="journal article" date="2016" name="Nat. Commun.">
        <title>Thousands of microbial genomes shed light on interconnected biogeochemical processes in an aquifer system.</title>
        <authorList>
            <person name="Anantharaman K."/>
            <person name="Brown C.T."/>
            <person name="Hug L.A."/>
            <person name="Sharon I."/>
            <person name="Castelle C.J."/>
            <person name="Probst A.J."/>
            <person name="Thomas B.C."/>
            <person name="Singh A."/>
            <person name="Wilkins M.J."/>
            <person name="Karaoz U."/>
            <person name="Brodie E.L."/>
            <person name="Williams K.H."/>
            <person name="Hubbard S.S."/>
            <person name="Banfield J.F."/>
        </authorList>
    </citation>
    <scope>NUCLEOTIDE SEQUENCE [LARGE SCALE GENOMIC DNA]</scope>
</reference>
<gene>
    <name evidence="2" type="ORF">A2427_04605</name>
</gene>
<keyword evidence="1" id="KW-0812">Transmembrane</keyword>
<proteinExistence type="predicted"/>
<sequence length="63" mass="6599">MSKNTCCNMNGGSGGALYGMGLIGALVYYLQSATTFGEGVMGLIKAIVWPGIVVYRLFGYLGL</sequence>
<comment type="caution">
    <text evidence="2">The sequence shown here is derived from an EMBL/GenBank/DDBJ whole genome shotgun (WGS) entry which is preliminary data.</text>
</comment>
<keyword evidence="1" id="KW-1133">Transmembrane helix</keyword>
<evidence type="ECO:0000313" key="3">
    <source>
        <dbReference type="Proteomes" id="UP000176326"/>
    </source>
</evidence>
<organism evidence="2 3">
    <name type="scientific">Candidatus Nealsonbacteria bacterium RIFOXYC1_FULL_40_7</name>
    <dbReference type="NCBI Taxonomy" id="1801678"/>
    <lineage>
        <taxon>Bacteria</taxon>
        <taxon>Candidatus Nealsoniibacteriota</taxon>
    </lineage>
</organism>
<feature type="transmembrane region" description="Helical" evidence="1">
    <location>
        <begin position="42"/>
        <end position="61"/>
    </location>
</feature>
<protein>
    <submittedName>
        <fullName evidence="2">Uncharacterized protein</fullName>
    </submittedName>
</protein>
<evidence type="ECO:0000256" key="1">
    <source>
        <dbReference type="SAM" id="Phobius"/>
    </source>
</evidence>
<dbReference type="AlphaFoldDB" id="A0A1G2ESY7"/>
<keyword evidence="1" id="KW-0472">Membrane</keyword>
<dbReference type="EMBL" id="MHMN01000007">
    <property type="protein sequence ID" value="OGZ28965.1"/>
    <property type="molecule type" value="Genomic_DNA"/>
</dbReference>
<evidence type="ECO:0000313" key="2">
    <source>
        <dbReference type="EMBL" id="OGZ28965.1"/>
    </source>
</evidence>
<accession>A0A1G2ESY7</accession>
<name>A0A1G2ESY7_9BACT</name>
<feature type="transmembrane region" description="Helical" evidence="1">
    <location>
        <begin position="12"/>
        <end position="30"/>
    </location>
</feature>